<reference evidence="1" key="1">
    <citation type="submission" date="2020-07" db="EMBL/GenBank/DDBJ databases">
        <authorList>
            <person name="Lin J."/>
        </authorList>
    </citation>
    <scope>NUCLEOTIDE SEQUENCE</scope>
</reference>
<dbReference type="EMBL" id="CAJEUB010000003">
    <property type="protein sequence ID" value="CAD1845567.1"/>
    <property type="molecule type" value="Genomic_DNA"/>
</dbReference>
<organism evidence="1">
    <name type="scientific">Ananas comosus var. bracteatus</name>
    <name type="common">red pineapple</name>
    <dbReference type="NCBI Taxonomy" id="296719"/>
    <lineage>
        <taxon>Eukaryota</taxon>
        <taxon>Viridiplantae</taxon>
        <taxon>Streptophyta</taxon>
        <taxon>Embryophyta</taxon>
        <taxon>Tracheophyta</taxon>
        <taxon>Spermatophyta</taxon>
        <taxon>Magnoliopsida</taxon>
        <taxon>Liliopsida</taxon>
        <taxon>Poales</taxon>
        <taxon>Bromeliaceae</taxon>
        <taxon>Bromelioideae</taxon>
        <taxon>Ananas</taxon>
    </lineage>
</organism>
<dbReference type="AlphaFoldDB" id="A0A6V7QRN0"/>
<accession>A0A6V7QRN0</accession>
<protein>
    <recommendedName>
        <fullName evidence="2">C2 domain-containing protein</fullName>
    </recommendedName>
</protein>
<name>A0A6V7QRN0_ANACO</name>
<dbReference type="PANTHER" id="PTHR35503:SF3">
    <property type="entry name" value="OS07G0624150 PROTEIN"/>
    <property type="match status" value="1"/>
</dbReference>
<gene>
    <name evidence="1" type="ORF">CB5_LOCUS28778</name>
</gene>
<proteinExistence type="predicted"/>
<evidence type="ECO:0008006" key="2">
    <source>
        <dbReference type="Google" id="ProtNLM"/>
    </source>
</evidence>
<evidence type="ECO:0000313" key="1">
    <source>
        <dbReference type="EMBL" id="CAD1845567.1"/>
    </source>
</evidence>
<dbReference type="PANTHER" id="PTHR35503">
    <property type="entry name" value="OSJNBA0006M15.15 PROTEIN"/>
    <property type="match status" value="1"/>
</dbReference>
<sequence length="162" mass="17122">MECTESRDLLLHCEINSITITNLRGGAVTPGSTKLFVRCFVAAGSGNRIRIDTREAHVGATDPDSAHWAEPASLQCLGPSNVINAALQEGVGVVFELRRRKSGPILGRGSELMGRAELTWRDVAGDVEKRIGLCGPGGLGSARVWCVGAEDVFAVACDDDAC</sequence>